<dbReference type="InterPro" id="IPR027165">
    <property type="entry name" value="CND3"/>
</dbReference>
<keyword evidence="7" id="KW-0479">Metal-binding</keyword>
<feature type="compositionally biased region" description="Low complexity" evidence="15">
    <location>
        <begin position="1217"/>
        <end position="1245"/>
    </location>
</feature>
<gene>
    <name evidence="17" type="ORF">KPH14_004672</name>
</gene>
<keyword evidence="6" id="KW-0053">Apoptosis</keyword>
<evidence type="ECO:0000256" key="7">
    <source>
        <dbReference type="ARBA" id="ARBA00022723"/>
    </source>
</evidence>
<accession>A0AAD9VQH8</accession>
<evidence type="ECO:0000256" key="12">
    <source>
        <dbReference type="ARBA" id="ARBA00023306"/>
    </source>
</evidence>
<feature type="compositionally biased region" description="Basic and acidic residues" evidence="15">
    <location>
        <begin position="1246"/>
        <end position="1255"/>
    </location>
</feature>
<dbReference type="SUPFAM" id="SSF48371">
    <property type="entry name" value="ARM repeat"/>
    <property type="match status" value="1"/>
</dbReference>
<dbReference type="GO" id="GO:0008270">
    <property type="term" value="F:zinc ion binding"/>
    <property type="evidence" value="ECO:0007669"/>
    <property type="project" value="UniProtKB-KW"/>
</dbReference>
<evidence type="ECO:0000256" key="11">
    <source>
        <dbReference type="ARBA" id="ARBA00023067"/>
    </source>
</evidence>
<comment type="similarity">
    <text evidence="2">Belongs to the CND3 (condensin subunit 3) family.</text>
</comment>
<feature type="region of interest" description="Disordered" evidence="15">
    <location>
        <begin position="1217"/>
        <end position="1255"/>
    </location>
</feature>
<keyword evidence="18" id="KW-1185">Reference proteome</keyword>
<comment type="similarity">
    <text evidence="3">Belongs to the IAP family.</text>
</comment>
<proteinExistence type="inferred from homology"/>
<comment type="caution">
    <text evidence="17">The sequence shown here is derived from an EMBL/GenBank/DDBJ whole genome shotgun (WGS) entry which is preliminary data.</text>
</comment>
<dbReference type="GO" id="GO:0051301">
    <property type="term" value="P:cell division"/>
    <property type="evidence" value="ECO:0007669"/>
    <property type="project" value="UniProtKB-KW"/>
</dbReference>
<evidence type="ECO:0000256" key="1">
    <source>
        <dbReference type="ARBA" id="ARBA00004286"/>
    </source>
</evidence>
<feature type="region of interest" description="Disordered" evidence="15">
    <location>
        <begin position="809"/>
        <end position="836"/>
    </location>
</feature>
<reference evidence="17" key="1">
    <citation type="submission" date="2021-08" db="EMBL/GenBank/DDBJ databases">
        <authorList>
            <person name="Misof B."/>
            <person name="Oliver O."/>
            <person name="Podsiadlowski L."/>
            <person name="Donath A."/>
            <person name="Peters R."/>
            <person name="Mayer C."/>
            <person name="Rust J."/>
            <person name="Gunkel S."/>
            <person name="Lesny P."/>
            <person name="Martin S."/>
            <person name="Oeyen J.P."/>
            <person name="Petersen M."/>
            <person name="Panagiotis P."/>
            <person name="Wilbrandt J."/>
            <person name="Tanja T."/>
        </authorList>
    </citation>
    <scope>NUCLEOTIDE SEQUENCE</scope>
    <source>
        <strain evidence="17">GBR_01_08_01A</strain>
        <tissue evidence="17">Thorax + abdomen</tissue>
    </source>
</reference>
<dbReference type="InterPro" id="IPR016024">
    <property type="entry name" value="ARM-type_fold"/>
</dbReference>
<evidence type="ECO:0000256" key="5">
    <source>
        <dbReference type="ARBA" id="ARBA00022618"/>
    </source>
</evidence>
<reference evidence="17" key="2">
    <citation type="journal article" date="2023" name="Commun. Biol.">
        <title>Intrasexual cuticular hydrocarbon dimorphism in a wasp sheds light on hydrocarbon biosynthesis genes in Hymenoptera.</title>
        <authorList>
            <person name="Moris V.C."/>
            <person name="Podsiadlowski L."/>
            <person name="Martin S."/>
            <person name="Oeyen J.P."/>
            <person name="Donath A."/>
            <person name="Petersen M."/>
            <person name="Wilbrandt J."/>
            <person name="Misof B."/>
            <person name="Liedtke D."/>
            <person name="Thamm M."/>
            <person name="Scheiner R."/>
            <person name="Schmitt T."/>
            <person name="Niehuis O."/>
        </authorList>
    </citation>
    <scope>NUCLEOTIDE SEQUENCE</scope>
    <source>
        <strain evidence="17">GBR_01_08_01A</strain>
    </source>
</reference>
<dbReference type="Gene3D" id="1.10.1170.10">
    <property type="entry name" value="Inhibitor Of Apoptosis Protein (2mihbC-IAP-1), Chain A"/>
    <property type="match status" value="2"/>
</dbReference>
<keyword evidence="8 13" id="KW-0863">Zinc-finger</keyword>
<dbReference type="InterPro" id="IPR001841">
    <property type="entry name" value="Znf_RING"/>
</dbReference>
<sequence>MVPLSFGQRDSTIENTLQFAANFSINFNSSSNSNSSNSSSNSSELMCPFLEKLFNFLLNHHNAKEPAVRFRICHFLNILLHSMGEDACIDDTLCDKITASMMDRLLDKCYKVRAQAVFALHRLQDPSDENCPIIKMYIYHLSKDPKIEVRKAVLSSMAKNQKTLHAALERIRDNPVTTGRTQRQIRDHLLKAVDAEIGTEVSILMLNVFLKNRELEKLIVQIPIDESTKLIPINTLTSENSLYWRCVANHLHSIPYTEALEQILPELSTFSAYINEFLAMMSAKQYNMLEKHTHKFILLQLFEIIKIYDLSDEAGRCHLRELILNMLLTDHCSREIIECVVKYLENVMPDVNERTSALADIISKIRMPTTVATQVIQEEKISAEEEHEINMQKAKIRVRLLELKEEQYEAAKSKEYLKAGKLEGEINELLQELDKFNVQPEADMITQDDVEKEKDDPETMIKCLTIICSMMTSKSVTSLTPTLKCLMNIVLTSLDHPDDKVHILALEALGICCILDVELAKTHIWTFLLQFSLEQETQEIWTVTLKAILDLLLLHGIECLGVLKNVNDNNTLNESEKTERTVKLYNRKEDESITTFDQSNKEGQHPDIIKILMGLMDNEDKNLRTIAIEGFCKLLVNCRINSSTVLVRIIIMYYNPVSSDDAYLRQCISSFFNQFVQKVPYNQEMLEETFFPILRILCNAPDSSPLQEINPYDVAMFILNLTRNREGSKMYTYRVHNSLAFAILAEILNPNSKIDKHVLIKCLRNLHLEIDDNVAQQNLEDGTEKLLLMVKKFDKRLIPYVENFQQKLKSPGATSATKEAENDDMEDAASRKRKRDSNSQVLCEVVTLPPPTECTEALSVSSVGYNINRTEERTFLFVHIPVSFKSVGKLYLKEITLQKEHEKHRRASILFFELRFTTRKIIERCEGVVENSHVTPPVPSQLSVETGVDEVDNPDYQLESARLQSFRNWPVTFVEPTILATAGFYYTGEADKVRCFECQEEICQWEPDVPAIDRIRHSQRCHFIKNISCGDVPMDISSNTMSTSRSSTHDVCGPYNRQCQRESIQNEHQLISSLNLQFPSTTKLASLGLERPKSPVHPDYISYDARLRTFDTWPKSMPQSKEQLANAGFFYTGKSDQTLCYHCGEGLKDWEPQDDPWEEHAKWFPRCYYLLMVKGQEYVNAIRGEDVAPSIDEETMQMNLASFVQSVEFSSTNKISKNTSLGNSSTSNSRENCVESSSSSAGCSKESTKDTRGVKAHKPTDDARLCKICYDAELDVVFLPCRHMVTCVKCASAMTTCAVCRQPVTLILRAILS</sequence>
<name>A0AAD9VQH8_9HYME</name>
<evidence type="ECO:0000256" key="3">
    <source>
        <dbReference type="ARBA" id="ARBA00006672"/>
    </source>
</evidence>
<dbReference type="InterPro" id="IPR013083">
    <property type="entry name" value="Znf_RING/FYVE/PHD"/>
</dbReference>
<keyword evidence="12" id="KW-0131">Cell cycle</keyword>
<dbReference type="InterPro" id="IPR025977">
    <property type="entry name" value="Cnd3_C"/>
</dbReference>
<evidence type="ECO:0000256" key="2">
    <source>
        <dbReference type="ARBA" id="ARBA00006533"/>
    </source>
</evidence>
<dbReference type="Pfam" id="PF00653">
    <property type="entry name" value="BIR"/>
    <property type="match status" value="2"/>
</dbReference>
<dbReference type="EMBL" id="JAIFRP010000031">
    <property type="protein sequence ID" value="KAK2582335.1"/>
    <property type="molecule type" value="Genomic_DNA"/>
</dbReference>
<keyword evidence="4" id="KW-0158">Chromosome</keyword>
<dbReference type="GO" id="GO:0000796">
    <property type="term" value="C:condensin complex"/>
    <property type="evidence" value="ECO:0007669"/>
    <property type="project" value="InterPro"/>
</dbReference>
<evidence type="ECO:0000256" key="6">
    <source>
        <dbReference type="ARBA" id="ARBA00022703"/>
    </source>
</evidence>
<dbReference type="GO" id="GO:0007076">
    <property type="term" value="P:mitotic chromosome condensation"/>
    <property type="evidence" value="ECO:0007669"/>
    <property type="project" value="InterPro"/>
</dbReference>
<keyword evidence="14" id="KW-0175">Coiled coil</keyword>
<keyword evidence="9" id="KW-0498">Mitosis</keyword>
<dbReference type="InterPro" id="IPR011989">
    <property type="entry name" value="ARM-like"/>
</dbReference>
<dbReference type="PROSITE" id="PS50143">
    <property type="entry name" value="BIR_REPEAT_2"/>
    <property type="match status" value="2"/>
</dbReference>
<dbReference type="PANTHER" id="PTHR14418">
    <property type="entry name" value="CONDENSIN COMPLEX SUBUNIT 3-RELATED"/>
    <property type="match status" value="1"/>
</dbReference>
<dbReference type="Pfam" id="PF13920">
    <property type="entry name" value="zf-C3HC4_3"/>
    <property type="match status" value="1"/>
</dbReference>
<dbReference type="PROSITE" id="PS01282">
    <property type="entry name" value="BIR_REPEAT_1"/>
    <property type="match status" value="1"/>
</dbReference>
<feature type="domain" description="RING-type" evidence="16">
    <location>
        <begin position="1266"/>
        <end position="1301"/>
    </location>
</feature>
<dbReference type="SUPFAM" id="SSF57924">
    <property type="entry name" value="Inhibitor of apoptosis (IAP) repeat"/>
    <property type="match status" value="2"/>
</dbReference>
<dbReference type="GO" id="GO:0005737">
    <property type="term" value="C:cytoplasm"/>
    <property type="evidence" value="ECO:0007669"/>
    <property type="project" value="TreeGrafter"/>
</dbReference>
<dbReference type="GO" id="GO:0000793">
    <property type="term" value="C:condensed chromosome"/>
    <property type="evidence" value="ECO:0007669"/>
    <property type="project" value="TreeGrafter"/>
</dbReference>
<evidence type="ECO:0000256" key="4">
    <source>
        <dbReference type="ARBA" id="ARBA00022454"/>
    </source>
</evidence>
<dbReference type="SMART" id="SM00184">
    <property type="entry name" value="RING"/>
    <property type="match status" value="1"/>
</dbReference>
<evidence type="ECO:0000256" key="15">
    <source>
        <dbReference type="SAM" id="MobiDB-lite"/>
    </source>
</evidence>
<dbReference type="PROSITE" id="PS50089">
    <property type="entry name" value="ZF_RING_2"/>
    <property type="match status" value="1"/>
</dbReference>
<evidence type="ECO:0000256" key="14">
    <source>
        <dbReference type="SAM" id="Coils"/>
    </source>
</evidence>
<evidence type="ECO:0000256" key="10">
    <source>
        <dbReference type="ARBA" id="ARBA00022833"/>
    </source>
</evidence>
<evidence type="ECO:0000256" key="13">
    <source>
        <dbReference type="PROSITE-ProRule" id="PRU00175"/>
    </source>
</evidence>
<dbReference type="Gene3D" id="3.30.40.10">
    <property type="entry name" value="Zinc/RING finger domain, C3HC4 (zinc finger)"/>
    <property type="match status" value="1"/>
</dbReference>
<protein>
    <recommendedName>
        <fullName evidence="16">RING-type domain-containing protein</fullName>
    </recommendedName>
</protein>
<dbReference type="FunFam" id="1.10.1170.10:FF:000002">
    <property type="entry name" value="Baculoviral IAP repeat containing 7"/>
    <property type="match status" value="1"/>
</dbReference>
<dbReference type="CDD" id="cd00022">
    <property type="entry name" value="BIR"/>
    <property type="match status" value="2"/>
</dbReference>
<keyword evidence="10" id="KW-0862">Zinc</keyword>
<dbReference type="InterPro" id="IPR001370">
    <property type="entry name" value="BIR_rpt"/>
</dbReference>
<dbReference type="PANTHER" id="PTHR14418:SF5">
    <property type="entry name" value="CONDENSIN COMPLEX SUBUNIT 3"/>
    <property type="match status" value="1"/>
</dbReference>
<dbReference type="SMART" id="SM00238">
    <property type="entry name" value="BIR"/>
    <property type="match status" value="2"/>
</dbReference>
<evidence type="ECO:0000313" key="18">
    <source>
        <dbReference type="Proteomes" id="UP001258017"/>
    </source>
</evidence>
<dbReference type="FunFam" id="1.10.1170.10:FF:000003">
    <property type="entry name" value="E3 ubiquitin-protein ligase XIAP"/>
    <property type="match status" value="1"/>
</dbReference>
<evidence type="ECO:0000256" key="9">
    <source>
        <dbReference type="ARBA" id="ARBA00022776"/>
    </source>
</evidence>
<dbReference type="Gene3D" id="1.25.10.10">
    <property type="entry name" value="Leucine-rich Repeat Variant"/>
    <property type="match status" value="2"/>
</dbReference>
<evidence type="ECO:0000259" key="16">
    <source>
        <dbReference type="PROSITE" id="PS50089"/>
    </source>
</evidence>
<evidence type="ECO:0000313" key="17">
    <source>
        <dbReference type="EMBL" id="KAK2582335.1"/>
    </source>
</evidence>
<dbReference type="Pfam" id="PF12719">
    <property type="entry name" value="Cnd3"/>
    <property type="match status" value="1"/>
</dbReference>
<feature type="coiled-coil region" evidence="14">
    <location>
        <begin position="384"/>
        <end position="439"/>
    </location>
</feature>
<evidence type="ECO:0000256" key="8">
    <source>
        <dbReference type="ARBA" id="ARBA00022771"/>
    </source>
</evidence>
<dbReference type="Proteomes" id="UP001258017">
    <property type="component" value="Unassembled WGS sequence"/>
</dbReference>
<dbReference type="GO" id="GO:0006915">
    <property type="term" value="P:apoptotic process"/>
    <property type="evidence" value="ECO:0007669"/>
    <property type="project" value="UniProtKB-KW"/>
</dbReference>
<keyword evidence="5" id="KW-0132">Cell division</keyword>
<comment type="subcellular location">
    <subcellularLocation>
        <location evidence="1">Chromosome</location>
    </subcellularLocation>
</comment>
<dbReference type="CDD" id="cd16510">
    <property type="entry name" value="RING-HC_IAPs"/>
    <property type="match status" value="1"/>
</dbReference>
<organism evidence="17 18">
    <name type="scientific">Odynerus spinipes</name>
    <dbReference type="NCBI Taxonomy" id="1348599"/>
    <lineage>
        <taxon>Eukaryota</taxon>
        <taxon>Metazoa</taxon>
        <taxon>Ecdysozoa</taxon>
        <taxon>Arthropoda</taxon>
        <taxon>Hexapoda</taxon>
        <taxon>Insecta</taxon>
        <taxon>Pterygota</taxon>
        <taxon>Neoptera</taxon>
        <taxon>Endopterygota</taxon>
        <taxon>Hymenoptera</taxon>
        <taxon>Apocrita</taxon>
        <taxon>Aculeata</taxon>
        <taxon>Vespoidea</taxon>
        <taxon>Vespidae</taxon>
        <taxon>Eumeninae</taxon>
        <taxon>Odynerus</taxon>
    </lineage>
</organism>
<keyword evidence="11" id="KW-0226">DNA condensation</keyword>